<organism evidence="1 2">
    <name type="scientific">Acidianus manzaensis</name>
    <dbReference type="NCBI Taxonomy" id="282676"/>
    <lineage>
        <taxon>Archaea</taxon>
        <taxon>Thermoproteota</taxon>
        <taxon>Thermoprotei</taxon>
        <taxon>Sulfolobales</taxon>
        <taxon>Sulfolobaceae</taxon>
        <taxon>Acidianus</taxon>
    </lineage>
</organism>
<keyword evidence="2" id="KW-1185">Reference proteome</keyword>
<gene>
    <name evidence="1" type="ORF">B6F84_08805</name>
</gene>
<evidence type="ECO:0000313" key="1">
    <source>
        <dbReference type="EMBL" id="ARM76112.1"/>
    </source>
</evidence>
<dbReference type="Proteomes" id="UP000193404">
    <property type="component" value="Chromosome"/>
</dbReference>
<evidence type="ECO:0000313" key="2">
    <source>
        <dbReference type="Proteomes" id="UP000193404"/>
    </source>
</evidence>
<proteinExistence type="predicted"/>
<accession>A0A1W6K0W0</accession>
<dbReference type="RefSeq" id="WP_148691895.1">
    <property type="nucleotide sequence ID" value="NZ_CP020477.1"/>
</dbReference>
<dbReference type="EMBL" id="CP020477">
    <property type="protein sequence ID" value="ARM76112.1"/>
    <property type="molecule type" value="Genomic_DNA"/>
</dbReference>
<sequence length="198" mass="23722">MILAIGYNPLINKLQNLNDYIIYPRFFDDKKTLLIEKNYKAYLKKLWANRKKIEIALYPDNINYVLPVPRNILYVIPIHDLSQIEIADKLRENNYSVIMGYASDARYRNYDIHSFIKESKKYEKWYLGISTKRELREALRYSFDYGDITLMLLGKFEQIKNLDYVMRKLTELLNYIKSQGRQTTLSEFLSVNWGVYSR</sequence>
<reference evidence="1 2" key="1">
    <citation type="submission" date="2017-03" db="EMBL/GenBank/DDBJ databases">
        <title>Sulfur activation and transportation mechanism of thermophilic Archaea Acidianus manzaensis YN-25.</title>
        <authorList>
            <person name="Ma Y."/>
            <person name="Yang Y."/>
            <person name="Xia J."/>
        </authorList>
    </citation>
    <scope>NUCLEOTIDE SEQUENCE [LARGE SCALE GENOMIC DNA]</scope>
    <source>
        <strain evidence="1 2">YN-25</strain>
    </source>
</reference>
<protein>
    <submittedName>
        <fullName evidence="1">Uncharacterized protein</fullName>
    </submittedName>
</protein>
<dbReference type="AlphaFoldDB" id="A0A1W6K0W0"/>
<dbReference type="KEGG" id="aman:B6F84_08805"/>
<dbReference type="GeneID" id="41591012"/>
<name>A0A1W6K0W0_9CREN</name>
<dbReference type="STRING" id="282676.B6F84_08805"/>
<dbReference type="OrthoDB" id="43068at2157"/>